<dbReference type="SUPFAM" id="SSF53474">
    <property type="entry name" value="alpha/beta-Hydrolases"/>
    <property type="match status" value="1"/>
</dbReference>
<sequence length="444" mass="44506">MLGRARGIAIRAAGAAVVGVGLTYGLKRGLEAEAPFRSRKTLGGDAAVDPEHLRTVTLPPVQTEGGEARRRVVSFREYGDPAGLPVLFLHAPGSSRLELTSACAEPWDVRLPSGLSKDRELVAGGAEGGELPPSSSAAARLGLRVIAIDRPGYGSSTDSSPPPASGGLGDTAAWVLAVADALGLGKFALVASGAAGGYALASAAELSKSRPGRISCVAVVGVEGPWQGLAASRGAVPAGARAEAARLRREASGAVSVEGPAGRMLGHVSSSVPMVAEAMVLWLRRSAVAEPAGAARDAARMLKRAGEPGEAAAMLGAAGGDGRRQAVLGLAGVEALRPGAGGVVADAAALSGGAWAIDTDAVAGAMRAPGGAGGAFVQLWHGEDDRCSPVQWAQALAADLPAGSAQLRVLPGVGHWTLLSKAWPDVLAGVAERMLASATEEESR</sequence>
<evidence type="ECO:0000259" key="1">
    <source>
        <dbReference type="Pfam" id="PF00561"/>
    </source>
</evidence>
<organism evidence="2 3">
    <name type="scientific">Cafeteria roenbergensis</name>
    <name type="common">Marine flagellate</name>
    <dbReference type="NCBI Taxonomy" id="33653"/>
    <lineage>
        <taxon>Eukaryota</taxon>
        <taxon>Sar</taxon>
        <taxon>Stramenopiles</taxon>
        <taxon>Bigyra</taxon>
        <taxon>Opalozoa</taxon>
        <taxon>Bicosoecida</taxon>
        <taxon>Cafeteriaceae</taxon>
        <taxon>Cafeteria</taxon>
    </lineage>
</organism>
<dbReference type="EMBL" id="VLTM01000024">
    <property type="protein sequence ID" value="KAA0162941.1"/>
    <property type="molecule type" value="Genomic_DNA"/>
</dbReference>
<evidence type="ECO:0000313" key="2">
    <source>
        <dbReference type="EMBL" id="KAA0162941.1"/>
    </source>
</evidence>
<comment type="caution">
    <text evidence="2">The sequence shown here is derived from an EMBL/GenBank/DDBJ whole genome shotgun (WGS) entry which is preliminary data.</text>
</comment>
<proteinExistence type="predicted"/>
<gene>
    <name evidence="2" type="ORF">FNF31_02997</name>
</gene>
<reference evidence="2 3" key="1">
    <citation type="submission" date="2019-07" db="EMBL/GenBank/DDBJ databases">
        <title>Genomes of Cafeteria roenbergensis.</title>
        <authorList>
            <person name="Fischer M.G."/>
            <person name="Hackl T."/>
            <person name="Roman M."/>
        </authorList>
    </citation>
    <scope>NUCLEOTIDE SEQUENCE [LARGE SCALE GENOMIC DNA]</scope>
    <source>
        <strain evidence="2 3">Cflag</strain>
    </source>
</reference>
<dbReference type="Pfam" id="PF00561">
    <property type="entry name" value="Abhydrolase_1"/>
    <property type="match status" value="1"/>
</dbReference>
<dbReference type="PANTHER" id="PTHR43433">
    <property type="entry name" value="HYDROLASE, ALPHA/BETA FOLD FAMILY PROTEIN"/>
    <property type="match status" value="1"/>
</dbReference>
<dbReference type="AlphaFoldDB" id="A0A5A8DGK9"/>
<dbReference type="InterPro" id="IPR050471">
    <property type="entry name" value="AB_hydrolase"/>
</dbReference>
<feature type="domain" description="AB hydrolase-1" evidence="1">
    <location>
        <begin position="124"/>
        <end position="222"/>
    </location>
</feature>
<evidence type="ECO:0000313" key="3">
    <source>
        <dbReference type="Proteomes" id="UP000325113"/>
    </source>
</evidence>
<accession>A0A5A8DGK9</accession>
<dbReference type="Proteomes" id="UP000325113">
    <property type="component" value="Unassembled WGS sequence"/>
</dbReference>
<dbReference type="PANTHER" id="PTHR43433:SF10">
    <property type="entry name" value="AB HYDROLASE-1 DOMAIN-CONTAINING PROTEIN"/>
    <property type="match status" value="1"/>
</dbReference>
<name>A0A5A8DGK9_CAFRO</name>
<dbReference type="Gene3D" id="3.40.50.1820">
    <property type="entry name" value="alpha/beta hydrolase"/>
    <property type="match status" value="1"/>
</dbReference>
<dbReference type="InterPro" id="IPR000073">
    <property type="entry name" value="AB_hydrolase_1"/>
</dbReference>
<protein>
    <recommendedName>
        <fullName evidence="1">AB hydrolase-1 domain-containing protein</fullName>
    </recommendedName>
</protein>
<dbReference type="InterPro" id="IPR029058">
    <property type="entry name" value="AB_hydrolase_fold"/>
</dbReference>